<dbReference type="InterPro" id="IPR051603">
    <property type="entry name" value="Zinc-ADH_QOR/CCCR"/>
</dbReference>
<dbReference type="Gene3D" id="3.40.50.720">
    <property type="entry name" value="NAD(P)-binding Rossmann-like Domain"/>
    <property type="match status" value="1"/>
</dbReference>
<dbReference type="PANTHER" id="PTHR44154:SF1">
    <property type="entry name" value="QUINONE OXIDOREDUCTASE"/>
    <property type="match status" value="1"/>
</dbReference>
<evidence type="ECO:0000313" key="4">
    <source>
        <dbReference type="Proteomes" id="UP001165135"/>
    </source>
</evidence>
<dbReference type="AlphaFoldDB" id="A0A9W6RP68"/>
<evidence type="ECO:0000259" key="2">
    <source>
        <dbReference type="SMART" id="SM00829"/>
    </source>
</evidence>
<dbReference type="SUPFAM" id="SSF51735">
    <property type="entry name" value="NAD(P)-binding Rossmann-fold domains"/>
    <property type="match status" value="1"/>
</dbReference>
<dbReference type="Pfam" id="PF13602">
    <property type="entry name" value="ADH_zinc_N_2"/>
    <property type="match status" value="1"/>
</dbReference>
<dbReference type="SMART" id="SM00829">
    <property type="entry name" value="PKS_ER"/>
    <property type="match status" value="1"/>
</dbReference>
<dbReference type="Proteomes" id="UP001165135">
    <property type="component" value="Unassembled WGS sequence"/>
</dbReference>
<dbReference type="InterPro" id="IPR036291">
    <property type="entry name" value="NAD(P)-bd_dom_sf"/>
</dbReference>
<keyword evidence="1" id="KW-0521">NADP</keyword>
<reference evidence="3" key="1">
    <citation type="submission" date="2023-03" db="EMBL/GenBank/DDBJ databases">
        <title>Actinoallomurus iriomotensis NBRC 103681.</title>
        <authorList>
            <person name="Ichikawa N."/>
            <person name="Sato H."/>
            <person name="Tonouchi N."/>
        </authorList>
    </citation>
    <scope>NUCLEOTIDE SEQUENCE</scope>
    <source>
        <strain evidence="3">NBRC 103681</strain>
    </source>
</reference>
<feature type="domain" description="Enoyl reductase (ER)" evidence="2">
    <location>
        <begin position="10"/>
        <end position="310"/>
    </location>
</feature>
<dbReference type="CDD" id="cd05289">
    <property type="entry name" value="MDR_like_2"/>
    <property type="match status" value="1"/>
</dbReference>
<dbReference type="InterPro" id="IPR011032">
    <property type="entry name" value="GroES-like_sf"/>
</dbReference>
<dbReference type="Pfam" id="PF08240">
    <property type="entry name" value="ADH_N"/>
    <property type="match status" value="1"/>
</dbReference>
<dbReference type="GO" id="GO:0016491">
    <property type="term" value="F:oxidoreductase activity"/>
    <property type="evidence" value="ECO:0007669"/>
    <property type="project" value="InterPro"/>
</dbReference>
<dbReference type="SUPFAM" id="SSF50129">
    <property type="entry name" value="GroES-like"/>
    <property type="match status" value="1"/>
</dbReference>
<dbReference type="InterPro" id="IPR020843">
    <property type="entry name" value="ER"/>
</dbReference>
<dbReference type="PANTHER" id="PTHR44154">
    <property type="entry name" value="QUINONE OXIDOREDUCTASE"/>
    <property type="match status" value="1"/>
</dbReference>
<evidence type="ECO:0000256" key="1">
    <source>
        <dbReference type="ARBA" id="ARBA00022857"/>
    </source>
</evidence>
<proteinExistence type="predicted"/>
<dbReference type="RefSeq" id="WP_285627336.1">
    <property type="nucleotide sequence ID" value="NZ_BSTJ01000007.1"/>
</dbReference>
<protein>
    <submittedName>
        <fullName evidence="3">Zinc-binding alcohol dehydrogenase</fullName>
    </submittedName>
</protein>
<organism evidence="3 4">
    <name type="scientific">Actinoallomurus iriomotensis</name>
    <dbReference type="NCBI Taxonomy" id="478107"/>
    <lineage>
        <taxon>Bacteria</taxon>
        <taxon>Bacillati</taxon>
        <taxon>Actinomycetota</taxon>
        <taxon>Actinomycetes</taxon>
        <taxon>Streptosporangiales</taxon>
        <taxon>Thermomonosporaceae</taxon>
        <taxon>Actinoallomurus</taxon>
    </lineage>
</organism>
<dbReference type="EMBL" id="BSTJ01000007">
    <property type="protein sequence ID" value="GLY77597.1"/>
    <property type="molecule type" value="Genomic_DNA"/>
</dbReference>
<sequence length="314" mass="32996">MKAVGVSRFGGPEALEVVELDEPHPGPGEIRVRVHAAAVNPTDTLFRAGVTSAEALRDRPPPYIPGMDVAGVVDEVGEDVRQSVGDDVMAITLPRSRLGGGYAEHVVVPTDSATAMPIGATYAEACTLPMNGMTAQLTLDRLALEPGRTLAVTGAAGAYGGYVVQLAKARGLRVVADASPEDEPLVRRLGADVIVARGDGVALRIRQALPNGVDAVADGAVIGAPLLAAVRDGGALAAVRGFGAETERDIAVHEIWVSEYAREWDKLDELRRLAETGAVTLRVAQTYPPERAADAHRRLEAGGVRGRLVIMFRP</sequence>
<accession>A0A9W6RP68</accession>
<gene>
    <name evidence="3" type="ORF">Airi01_058640</name>
</gene>
<name>A0A9W6RP68_9ACTN</name>
<dbReference type="InterPro" id="IPR013154">
    <property type="entry name" value="ADH-like_N"/>
</dbReference>
<comment type="caution">
    <text evidence="3">The sequence shown here is derived from an EMBL/GenBank/DDBJ whole genome shotgun (WGS) entry which is preliminary data.</text>
</comment>
<evidence type="ECO:0000313" key="3">
    <source>
        <dbReference type="EMBL" id="GLY77597.1"/>
    </source>
</evidence>
<dbReference type="Gene3D" id="3.90.180.10">
    <property type="entry name" value="Medium-chain alcohol dehydrogenases, catalytic domain"/>
    <property type="match status" value="1"/>
</dbReference>